<keyword evidence="2" id="KW-0472">Membrane</keyword>
<dbReference type="PANTHER" id="PTHR48090:SF7">
    <property type="entry name" value="RFBJ PROTEIN"/>
    <property type="match status" value="1"/>
</dbReference>
<dbReference type="InterPro" id="IPR050256">
    <property type="entry name" value="Glycosyltransferase_2"/>
</dbReference>
<reference evidence="5 6" key="2">
    <citation type="journal article" date="2014" name="PLoS Genet.">
        <title>Phylogenetically driven sequencing of extremely halophilic archaea reveals strategies for static and dynamic osmo-response.</title>
        <authorList>
            <person name="Becker E.A."/>
            <person name="Seitzer P.M."/>
            <person name="Tritt A."/>
            <person name="Larsen D."/>
            <person name="Krusor M."/>
            <person name="Yao A.I."/>
            <person name="Wu D."/>
            <person name="Madern D."/>
            <person name="Eisen J.A."/>
            <person name="Darling A.E."/>
            <person name="Facciotti M.T."/>
        </authorList>
    </citation>
    <scope>NUCLEOTIDE SEQUENCE [LARGE SCALE GENOMIC DNA]</scope>
    <source>
        <strain evidence="5 6">AJ5</strain>
    </source>
</reference>
<dbReference type="Gene3D" id="3.90.550.10">
    <property type="entry name" value="Spore Coat Polysaccharide Biosynthesis Protein SpsA, Chain A"/>
    <property type="match status" value="1"/>
</dbReference>
<organism evidence="5 6">
    <name type="scientific">Natronobacterium lacisalsi AJ5</name>
    <dbReference type="NCBI Taxonomy" id="358396"/>
    <lineage>
        <taxon>Archaea</taxon>
        <taxon>Methanobacteriati</taxon>
        <taxon>Methanobacteriota</taxon>
        <taxon>Stenosarchaea group</taxon>
        <taxon>Halobacteria</taxon>
        <taxon>Halobacteriales</taxon>
        <taxon>Natrialbaceae</taxon>
        <taxon>Natronobacterium</taxon>
    </lineage>
</organism>
<dbReference type="NCBIfam" id="TIGR04182">
    <property type="entry name" value="glyco_TIGR04182"/>
    <property type="match status" value="1"/>
</dbReference>
<keyword evidence="5" id="KW-0808">Transferase</keyword>
<feature type="transmembrane region" description="Helical" evidence="2">
    <location>
        <begin position="290"/>
        <end position="316"/>
    </location>
</feature>
<reference evidence="4" key="3">
    <citation type="submission" date="2017-01" db="EMBL/GenBank/DDBJ databases">
        <authorList>
            <person name="Mah S.A."/>
            <person name="Swanson W.J."/>
            <person name="Moy G.W."/>
            <person name="Vacquier V.D."/>
        </authorList>
    </citation>
    <scope>NUCLEOTIDE SEQUENCE</scope>
    <source>
        <strain evidence="4">AJ5</strain>
    </source>
</reference>
<evidence type="ECO:0000259" key="3">
    <source>
        <dbReference type="Pfam" id="PF00535"/>
    </source>
</evidence>
<dbReference type="CDD" id="cd04179">
    <property type="entry name" value="DPM_DPG-synthase_like"/>
    <property type="match status" value="1"/>
</dbReference>
<dbReference type="STRING" id="358396.CHINAEXTREME_08995"/>
<feature type="compositionally biased region" description="Basic and acidic residues" evidence="1">
    <location>
        <begin position="338"/>
        <end position="353"/>
    </location>
</feature>
<dbReference type="PANTHER" id="PTHR48090">
    <property type="entry name" value="UNDECAPRENYL-PHOSPHATE 4-DEOXY-4-FORMAMIDO-L-ARABINOSE TRANSFERASE-RELATED"/>
    <property type="match status" value="1"/>
</dbReference>
<dbReference type="EMBL" id="CP019285">
    <property type="protein sequence ID" value="APW97909.1"/>
    <property type="molecule type" value="Genomic_DNA"/>
</dbReference>
<dbReference type="InterPro" id="IPR026456">
    <property type="entry name" value="GCTrfase_AglJ"/>
</dbReference>
<dbReference type="RefSeq" id="WP_007143202.1">
    <property type="nucleotide sequence ID" value="NZ_AOLZ01000072.1"/>
</dbReference>
<reference evidence="4 7" key="1">
    <citation type="journal article" date="2011" name="J. Bacteriol.">
        <title>Genome sequence of Halobiforma lacisalsi AJ5, an extremely halophilic archaeon which harbors a bop gene.</title>
        <authorList>
            <person name="Jiang X."/>
            <person name="Wang S."/>
            <person name="Cheng H."/>
            <person name="Huo Y."/>
            <person name="Zhang X."/>
            <person name="Zhu X."/>
            <person name="Han X."/>
            <person name="Ni P."/>
            <person name="Wu M."/>
        </authorList>
    </citation>
    <scope>NUCLEOTIDE SEQUENCE [LARGE SCALE GENOMIC DNA]</scope>
    <source>
        <strain evidence="4 7">AJ5</strain>
    </source>
</reference>
<accession>M0L6E9</accession>
<evidence type="ECO:0000313" key="7">
    <source>
        <dbReference type="Proteomes" id="UP000186547"/>
    </source>
</evidence>
<dbReference type="EMBL" id="AOLZ01000072">
    <property type="protein sequence ID" value="EMA29177.1"/>
    <property type="molecule type" value="Genomic_DNA"/>
</dbReference>
<dbReference type="Proteomes" id="UP000186547">
    <property type="component" value="Chromosome"/>
</dbReference>
<dbReference type="InterPro" id="IPR029044">
    <property type="entry name" value="Nucleotide-diphossugar_trans"/>
</dbReference>
<dbReference type="GO" id="GO:0016757">
    <property type="term" value="F:glycosyltransferase activity"/>
    <property type="evidence" value="ECO:0007669"/>
    <property type="project" value="InterPro"/>
</dbReference>
<feature type="region of interest" description="Disordered" evidence="1">
    <location>
        <begin position="328"/>
        <end position="369"/>
    </location>
</feature>
<sequence>MENDGTLAHADRDGGGEVIAMSDTGTTREIASDEVCVLIPTLDEAATIGDVIDGFHEEGYGNVVVVDGGSEDDTQEIARDRGAQVLVQSGDGKGQAVREAVEYIDVPYVLMLDGDGTYDPADAERMLEPLSRGYEHVIGNRFADMDDDAMKALNGVGNRLINRSFRFIHGADYEDILSGYRAFTVDSFERLSLDSDGFTIETELAVECVKHGIDTTVVPISYSARPEDSETNLHPVKDGGTIILALYSLAKTNNPLFYFGSLGVTGIVTGALIATYVVWEWVQYGIGHEILALVSAAGILLGVQLLMFGVLSDLLVTLHREQRRRLERITRKSTASDSDGRQDREAEEGRTDPEIETETEADGGRGTDR</sequence>
<dbReference type="GeneID" id="30921257"/>
<keyword evidence="2" id="KW-0812">Transmembrane</keyword>
<evidence type="ECO:0000313" key="6">
    <source>
        <dbReference type="Proteomes" id="UP000011555"/>
    </source>
</evidence>
<keyword evidence="2" id="KW-1133">Transmembrane helix</keyword>
<protein>
    <submittedName>
        <fullName evidence="5">Family 2 glycosyl transferase</fullName>
    </submittedName>
    <submittedName>
        <fullName evidence="4">Glycosyltransferase, TIGR04182 family</fullName>
    </submittedName>
</protein>
<dbReference type="SUPFAM" id="SSF53448">
    <property type="entry name" value="Nucleotide-diphospho-sugar transferases"/>
    <property type="match status" value="1"/>
</dbReference>
<gene>
    <name evidence="5" type="ORF">C445_17564</name>
    <name evidence="4" type="ORF">CHINAEXTREME_08995</name>
</gene>
<proteinExistence type="predicted"/>
<evidence type="ECO:0000256" key="1">
    <source>
        <dbReference type="SAM" id="MobiDB-lite"/>
    </source>
</evidence>
<name>M0L6E9_NATLA</name>
<feature type="domain" description="Glycosyltransferase 2-like" evidence="3">
    <location>
        <begin position="36"/>
        <end position="154"/>
    </location>
</feature>
<keyword evidence="6" id="KW-1185">Reference proteome</keyword>
<dbReference type="AlphaFoldDB" id="M0L6E9"/>
<dbReference type="KEGG" id="hlc:CHINAEXTREME08995"/>
<evidence type="ECO:0000313" key="5">
    <source>
        <dbReference type="EMBL" id="EMA29177.1"/>
    </source>
</evidence>
<dbReference type="eggNOG" id="arCOG00894">
    <property type="taxonomic scope" value="Archaea"/>
</dbReference>
<feature type="transmembrane region" description="Helical" evidence="2">
    <location>
        <begin position="256"/>
        <end position="278"/>
    </location>
</feature>
<dbReference type="InterPro" id="IPR001173">
    <property type="entry name" value="Glyco_trans_2-like"/>
</dbReference>
<evidence type="ECO:0000313" key="4">
    <source>
        <dbReference type="EMBL" id="APW97909.1"/>
    </source>
</evidence>
<dbReference type="PATRIC" id="fig|358396.7.peg.3548"/>
<dbReference type="Pfam" id="PF00535">
    <property type="entry name" value="Glycos_transf_2"/>
    <property type="match status" value="1"/>
</dbReference>
<dbReference type="Proteomes" id="UP000011555">
    <property type="component" value="Unassembled WGS sequence"/>
</dbReference>
<evidence type="ECO:0000256" key="2">
    <source>
        <dbReference type="SAM" id="Phobius"/>
    </source>
</evidence>